<dbReference type="EMBL" id="KJ538722">
    <property type="protein sequence ID" value="AHY84226.1"/>
    <property type="molecule type" value="Genomic_DNA"/>
</dbReference>
<evidence type="ECO:0000313" key="1">
    <source>
        <dbReference type="EMBL" id="AHY84226.1"/>
    </source>
</evidence>
<name>A0A023ZWP5_9CAUD</name>
<evidence type="ECO:0000313" key="2">
    <source>
        <dbReference type="Proteomes" id="UP000024437"/>
    </source>
</evidence>
<gene>
    <name evidence="1" type="primary">41</name>
    <name evidence="1" type="ORF">PBI_HH92_41</name>
</gene>
<reference evidence="1 2" key="1">
    <citation type="submission" date="2014-03" db="EMBL/GenBank/DDBJ databases">
        <authorList>
            <person name="Bragg J."/>
            <person name="Chandler A.Y."/>
            <person name="Dehn A."/>
            <person name="Hefner M."/>
            <person name="Petersen P."/>
            <person name="Wilson J."/>
            <person name="Zeba F."/>
            <person name="Zegers G.P."/>
            <person name="Page S.T."/>
            <person name="Bradley K.W."/>
            <person name="Clarke D.Q."/>
            <person name="Lewis M.F."/>
            <person name="Barker L.P."/>
            <person name="Bailey C."/>
            <person name="Asai D.J."/>
            <person name="Garber M.L."/>
            <person name="Bowman C.A."/>
            <person name="Russell D.A."/>
            <person name="Pope W.H."/>
            <person name="Jacobs-Sera D."/>
            <person name="Hendrix R.W."/>
            <person name="Hatfull G.F."/>
        </authorList>
    </citation>
    <scope>NUCLEOTIDE SEQUENCE [LARGE SCALE GENOMIC DNA]</scope>
</reference>
<protein>
    <submittedName>
        <fullName evidence="1">Uncharacterized protein</fullName>
    </submittedName>
</protein>
<sequence length="57" mass="6605">MAIEDRRGTCRTCNGPVYRVPTRSDDIPDRWAHREVSDWITNPHEVDPIPNEQDTDA</sequence>
<accession>A0A023ZWP5</accession>
<proteinExistence type="predicted"/>
<organism evidence="1 2">
    <name type="scientific">Mycobacterium phage HH92</name>
    <dbReference type="NCBI Taxonomy" id="1471543"/>
    <lineage>
        <taxon>Viruses</taxon>
        <taxon>Duplodnaviria</taxon>
        <taxon>Heunggongvirae</taxon>
        <taxon>Uroviricota</taxon>
        <taxon>Caudoviricetes</taxon>
        <taxon>Gilesvirus</taxon>
        <taxon>Gilesvirus giles</taxon>
    </lineage>
</organism>
<dbReference type="Proteomes" id="UP000024437">
    <property type="component" value="Genome"/>
</dbReference>